<organism evidence="2 3">
    <name type="scientific">Lacipirellula limnantheis</name>
    <dbReference type="NCBI Taxonomy" id="2528024"/>
    <lineage>
        <taxon>Bacteria</taxon>
        <taxon>Pseudomonadati</taxon>
        <taxon>Planctomycetota</taxon>
        <taxon>Planctomycetia</taxon>
        <taxon>Pirellulales</taxon>
        <taxon>Lacipirellulaceae</taxon>
        <taxon>Lacipirellula</taxon>
    </lineage>
</organism>
<reference evidence="2 3" key="1">
    <citation type="submission" date="2019-02" db="EMBL/GenBank/DDBJ databases">
        <title>Deep-cultivation of Planctomycetes and their phenomic and genomic characterization uncovers novel biology.</title>
        <authorList>
            <person name="Wiegand S."/>
            <person name="Jogler M."/>
            <person name="Boedeker C."/>
            <person name="Pinto D."/>
            <person name="Vollmers J."/>
            <person name="Rivas-Marin E."/>
            <person name="Kohn T."/>
            <person name="Peeters S.H."/>
            <person name="Heuer A."/>
            <person name="Rast P."/>
            <person name="Oberbeckmann S."/>
            <person name="Bunk B."/>
            <person name="Jeske O."/>
            <person name="Meyerdierks A."/>
            <person name="Storesund J.E."/>
            <person name="Kallscheuer N."/>
            <person name="Luecker S."/>
            <person name="Lage O.M."/>
            <person name="Pohl T."/>
            <person name="Merkel B.J."/>
            <person name="Hornburger P."/>
            <person name="Mueller R.-W."/>
            <person name="Bruemmer F."/>
            <person name="Labrenz M."/>
            <person name="Spormann A.M."/>
            <person name="Op den Camp H."/>
            <person name="Overmann J."/>
            <person name="Amann R."/>
            <person name="Jetten M.S.M."/>
            <person name="Mascher T."/>
            <person name="Medema M.H."/>
            <person name="Devos D.P."/>
            <person name="Kaster A.-K."/>
            <person name="Ovreas L."/>
            <person name="Rohde M."/>
            <person name="Galperin M.Y."/>
            <person name="Jogler C."/>
        </authorList>
    </citation>
    <scope>NUCLEOTIDE SEQUENCE [LARGE SCALE GENOMIC DNA]</scope>
    <source>
        <strain evidence="2 3">I41</strain>
    </source>
</reference>
<dbReference type="Proteomes" id="UP000317909">
    <property type="component" value="Chromosome"/>
</dbReference>
<dbReference type="EMBL" id="CP036339">
    <property type="protein sequence ID" value="QDT75165.1"/>
    <property type="molecule type" value="Genomic_DNA"/>
</dbReference>
<dbReference type="AlphaFoldDB" id="A0A517U3G4"/>
<evidence type="ECO:0008006" key="4">
    <source>
        <dbReference type="Google" id="ProtNLM"/>
    </source>
</evidence>
<dbReference type="SUPFAM" id="SSF63829">
    <property type="entry name" value="Calcium-dependent phosphotriesterase"/>
    <property type="match status" value="1"/>
</dbReference>
<dbReference type="NCBIfam" id="TIGR02595">
    <property type="entry name" value="PEP_CTERM"/>
    <property type="match status" value="1"/>
</dbReference>
<name>A0A517U3G4_9BACT</name>
<gene>
    <name evidence="2" type="ORF">I41_43740</name>
</gene>
<evidence type="ECO:0000313" key="2">
    <source>
        <dbReference type="EMBL" id="QDT75165.1"/>
    </source>
</evidence>
<evidence type="ECO:0000256" key="1">
    <source>
        <dbReference type="SAM" id="SignalP"/>
    </source>
</evidence>
<keyword evidence="1" id="KW-0732">Signal</keyword>
<accession>A0A517U3G4</accession>
<dbReference type="InterPro" id="IPR013424">
    <property type="entry name" value="Ice-binding_C"/>
</dbReference>
<feature type="signal peptide" evidence="1">
    <location>
        <begin position="1"/>
        <end position="26"/>
    </location>
</feature>
<sequence precursor="true">MSCYRFGFAMVLAMVAMTAASSRALAVSYASNITKTGTTVNFVLNSPADILSYSINGGAPVTLDGSTKGAKTFNLVNVNDTFSIVAERTDAAGYTTLTGNTVTGGGNKLFTDSPEAGLTVLSDDTSVLNRFSNPRGVSVSQNPNAPNFGTVYVANSANATGTPQLIAASGIYPERTVTGDGLYALRPDGADAFGYGNDAKNPTVEGFPAWVASSNNSPFRNYVADDGTIYVADFSDANGSLIQVQPDLNSAINVLPGFGGPTTLPVGQNHGSTTAVHVEGSLAAGNLKVYTIDEDLTSAQFVEGGSTTDQNSLWEYNIGSGPFPSAVVPTKIAEPLIPLATTDMERGADGKWYLMQTRNGALNSPTLFVVSADGSTVLFNSLEATRTLTANPTADRDILQYCNGVAVSPDQKWVALMLNIGDVAVIPLIDGIPDLANKRVINTDPDVISGRDIAFDAAGNIHYVSSGQGLYRVLAPGGHTKATTSWNGTEFVFGVETITTTPGLAGDFNADNVVDGADFLVWQRGGSPNPLSTGDLDLWKAHFGDVGSATGAVGAVPEPSSLIVSLLAMAGFATFRRRVA</sequence>
<dbReference type="KEGG" id="llh:I41_43740"/>
<feature type="chain" id="PRO_5021798413" description="PEP-CTERM protein-sorting domain-containing protein" evidence="1">
    <location>
        <begin position="27"/>
        <end position="580"/>
    </location>
</feature>
<protein>
    <recommendedName>
        <fullName evidence="4">PEP-CTERM protein-sorting domain-containing protein</fullName>
    </recommendedName>
</protein>
<proteinExistence type="predicted"/>
<dbReference type="OrthoDB" id="250445at2"/>
<keyword evidence="3" id="KW-1185">Reference proteome</keyword>
<evidence type="ECO:0000313" key="3">
    <source>
        <dbReference type="Proteomes" id="UP000317909"/>
    </source>
</evidence>
<dbReference type="RefSeq" id="WP_145434857.1">
    <property type="nucleotide sequence ID" value="NZ_CP036339.1"/>
</dbReference>